<feature type="signal peptide" evidence="1">
    <location>
        <begin position="1"/>
        <end position="24"/>
    </location>
</feature>
<protein>
    <submittedName>
        <fullName evidence="2">Uncharacterized protein</fullName>
    </submittedName>
</protein>
<keyword evidence="3" id="KW-1185">Reference proteome</keyword>
<organism evidence="2 3">
    <name type="scientific">Sulfobacillus harzensis</name>
    <dbReference type="NCBI Taxonomy" id="2729629"/>
    <lineage>
        <taxon>Bacteria</taxon>
        <taxon>Bacillati</taxon>
        <taxon>Bacillota</taxon>
        <taxon>Clostridia</taxon>
        <taxon>Eubacteriales</taxon>
        <taxon>Clostridiales Family XVII. Incertae Sedis</taxon>
        <taxon>Sulfobacillus</taxon>
    </lineage>
</organism>
<name>A0A7Y0L670_9FIRM</name>
<feature type="chain" id="PRO_5030820999" evidence="1">
    <location>
        <begin position="25"/>
        <end position="166"/>
    </location>
</feature>
<evidence type="ECO:0000256" key="1">
    <source>
        <dbReference type="SAM" id="SignalP"/>
    </source>
</evidence>
<reference evidence="2 3" key="1">
    <citation type="submission" date="2020-04" db="EMBL/GenBank/DDBJ databases">
        <authorList>
            <person name="Zhang R."/>
            <person name="Schippers A."/>
        </authorList>
    </citation>
    <scope>NUCLEOTIDE SEQUENCE [LARGE SCALE GENOMIC DNA]</scope>
    <source>
        <strain evidence="2 3">DSM 109850</strain>
    </source>
</reference>
<gene>
    <name evidence="2" type="ORF">HIJ39_16650</name>
</gene>
<comment type="caution">
    <text evidence="2">The sequence shown here is derived from an EMBL/GenBank/DDBJ whole genome shotgun (WGS) entry which is preliminary data.</text>
</comment>
<dbReference type="AlphaFoldDB" id="A0A7Y0L670"/>
<dbReference type="Proteomes" id="UP000533476">
    <property type="component" value="Unassembled WGS sequence"/>
</dbReference>
<accession>A0A7Y0L670</accession>
<sequence length="166" mass="17218">MKFPLMMLWAAAGLSVIGAGATFAEVHLQSQVATKLSAIHQELQIAGGTTQTLNQQLTLLGAVNNASAGLSAGLSQTVNGTQSIQGGLGTLNETVASINQKVHTITDNTNQAANNLHAGLAPQTTVNGELSQVARANDAILTNLSELLALNQQLNRVLEETNSKLP</sequence>
<evidence type="ECO:0000313" key="2">
    <source>
        <dbReference type="EMBL" id="NMP23965.1"/>
    </source>
</evidence>
<evidence type="ECO:0000313" key="3">
    <source>
        <dbReference type="Proteomes" id="UP000533476"/>
    </source>
</evidence>
<dbReference type="RefSeq" id="WP_169101670.1">
    <property type="nucleotide sequence ID" value="NZ_JABBVZ010000075.1"/>
</dbReference>
<keyword evidence="1" id="KW-0732">Signal</keyword>
<proteinExistence type="predicted"/>
<dbReference type="EMBL" id="JABBVZ010000075">
    <property type="protein sequence ID" value="NMP23965.1"/>
    <property type="molecule type" value="Genomic_DNA"/>
</dbReference>